<keyword evidence="8" id="KW-1185">Reference proteome</keyword>
<dbReference type="InterPro" id="IPR036236">
    <property type="entry name" value="Znf_C2H2_sf"/>
</dbReference>
<feature type="region of interest" description="Disordered" evidence="6">
    <location>
        <begin position="133"/>
        <end position="190"/>
    </location>
</feature>
<evidence type="ECO:0000259" key="7">
    <source>
        <dbReference type="PROSITE" id="PS50157"/>
    </source>
</evidence>
<dbReference type="SMART" id="SM00355">
    <property type="entry name" value="ZnF_C2H2"/>
    <property type="match status" value="3"/>
</dbReference>
<dbReference type="GO" id="GO:0000978">
    <property type="term" value="F:RNA polymerase II cis-regulatory region sequence-specific DNA binding"/>
    <property type="evidence" value="ECO:0007669"/>
    <property type="project" value="TreeGrafter"/>
</dbReference>
<dbReference type="GO" id="GO:0000981">
    <property type="term" value="F:DNA-binding transcription factor activity, RNA polymerase II-specific"/>
    <property type="evidence" value="ECO:0007669"/>
    <property type="project" value="TreeGrafter"/>
</dbReference>
<protein>
    <submittedName>
        <fullName evidence="9">Myoneurin-like</fullName>
    </submittedName>
</protein>
<feature type="domain" description="C2H2-type" evidence="7">
    <location>
        <begin position="384"/>
        <end position="411"/>
    </location>
</feature>
<dbReference type="PANTHER" id="PTHR23235:SF120">
    <property type="entry name" value="KRUPPEL-LIKE FACTOR 15"/>
    <property type="match status" value="1"/>
</dbReference>
<dbReference type="PANTHER" id="PTHR23235">
    <property type="entry name" value="KRUEPPEL-LIKE TRANSCRIPTION FACTOR"/>
    <property type="match status" value="1"/>
</dbReference>
<keyword evidence="3 5" id="KW-0863">Zinc-finger</keyword>
<dbReference type="Proteomes" id="UP000515145">
    <property type="component" value="Chromosome 17"/>
</dbReference>
<evidence type="ECO:0000313" key="8">
    <source>
        <dbReference type="Proteomes" id="UP000515145"/>
    </source>
</evidence>
<dbReference type="SUPFAM" id="SSF57667">
    <property type="entry name" value="beta-beta-alpha zinc fingers"/>
    <property type="match status" value="2"/>
</dbReference>
<feature type="compositionally biased region" description="Polar residues" evidence="6">
    <location>
        <begin position="179"/>
        <end position="188"/>
    </location>
</feature>
<evidence type="ECO:0000256" key="1">
    <source>
        <dbReference type="ARBA" id="ARBA00022723"/>
    </source>
</evidence>
<dbReference type="InterPro" id="IPR013087">
    <property type="entry name" value="Znf_C2H2_type"/>
</dbReference>
<feature type="compositionally biased region" description="Basic residues" evidence="6">
    <location>
        <begin position="163"/>
        <end position="172"/>
    </location>
</feature>
<evidence type="ECO:0000256" key="4">
    <source>
        <dbReference type="ARBA" id="ARBA00022833"/>
    </source>
</evidence>
<dbReference type="Pfam" id="PF00096">
    <property type="entry name" value="zf-C2H2"/>
    <property type="match status" value="3"/>
</dbReference>
<evidence type="ECO:0000256" key="5">
    <source>
        <dbReference type="PROSITE-ProRule" id="PRU00042"/>
    </source>
</evidence>
<feature type="domain" description="C2H2-type" evidence="7">
    <location>
        <begin position="412"/>
        <end position="438"/>
    </location>
</feature>
<sequence>MAVLSSRALHEQLSVIMDALTKAAVAEICQAVQEGYALLQLELTRSHKENQDLKKKLHLIESIVARGSGGGGADHLAEVEVAPAADGAQQPETLKQQLDGDGGEAAAVTGGGDGAAAGLRRDELPDVVLIKDEDSDGSDAFDEDNRPADGAAASREGVPSSPHRWHAKRHREDHRDAEMTSSSEQLAQKASRLSAGTKAVSAFTLDSPHSELSCSGPLRDEVESVCSYSSHVDPDVHVVQDCSLGPPSSNRPAYFSSSSSVMLSPSHRAEVDLTVEGPGSFAQFSSEENVDGDSFGLKLVSVSGSTSTDCQLSESSSSAYDYEDATMMNFTHYRDQLGRSQLSNGQLNPGAQGKRFLCSICNKTYATSQNLDVHMRIHTGQKPFSCDKCGKKFTQSAHLKSHVSVHTGERPFACTLCSRSFIVKYSLRLHMKKCHPRT</sequence>
<name>A0A6P7K1P1_9TELE</name>
<accession>A0A6P7K1P1</accession>
<organism evidence="8 9">
    <name type="scientific">Parambassis ranga</name>
    <name type="common">Indian glassy fish</name>
    <dbReference type="NCBI Taxonomy" id="210632"/>
    <lineage>
        <taxon>Eukaryota</taxon>
        <taxon>Metazoa</taxon>
        <taxon>Chordata</taxon>
        <taxon>Craniata</taxon>
        <taxon>Vertebrata</taxon>
        <taxon>Euteleostomi</taxon>
        <taxon>Actinopterygii</taxon>
        <taxon>Neopterygii</taxon>
        <taxon>Teleostei</taxon>
        <taxon>Neoteleostei</taxon>
        <taxon>Acanthomorphata</taxon>
        <taxon>Ovalentaria</taxon>
        <taxon>Ambassidae</taxon>
        <taxon>Parambassis</taxon>
    </lineage>
</organism>
<dbReference type="RefSeq" id="XP_028283190.1">
    <property type="nucleotide sequence ID" value="XM_028427389.1"/>
</dbReference>
<evidence type="ECO:0000313" key="9">
    <source>
        <dbReference type="RefSeq" id="XP_028283190.1"/>
    </source>
</evidence>
<keyword evidence="4" id="KW-0862">Zinc</keyword>
<dbReference type="AlphaFoldDB" id="A0A6P7K1P1"/>
<feature type="compositionally biased region" description="Acidic residues" evidence="6">
    <location>
        <begin position="133"/>
        <end position="142"/>
    </location>
</feature>
<dbReference type="FunFam" id="3.30.160.60:FF:000303">
    <property type="entry name" value="Zinc finger protein 41"/>
    <property type="match status" value="1"/>
</dbReference>
<dbReference type="GO" id="GO:0008270">
    <property type="term" value="F:zinc ion binding"/>
    <property type="evidence" value="ECO:0007669"/>
    <property type="project" value="UniProtKB-KW"/>
</dbReference>
<evidence type="ECO:0000256" key="6">
    <source>
        <dbReference type="SAM" id="MobiDB-lite"/>
    </source>
</evidence>
<dbReference type="FunFam" id="3.30.160.60:FF:001049">
    <property type="entry name" value="zinc finger protein 319"/>
    <property type="match status" value="1"/>
</dbReference>
<dbReference type="InParanoid" id="A0A6P7K1P1"/>
<feature type="region of interest" description="Disordered" evidence="6">
    <location>
        <begin position="95"/>
        <end position="120"/>
    </location>
</feature>
<dbReference type="FunFam" id="3.30.160.60:FF:000624">
    <property type="entry name" value="zinc finger protein 697"/>
    <property type="match status" value="1"/>
</dbReference>
<keyword evidence="1" id="KW-0479">Metal-binding</keyword>
<proteinExistence type="predicted"/>
<dbReference type="OrthoDB" id="654211at2759"/>
<dbReference type="GeneID" id="114449589"/>
<evidence type="ECO:0000256" key="3">
    <source>
        <dbReference type="ARBA" id="ARBA00022771"/>
    </source>
</evidence>
<keyword evidence="2" id="KW-0677">Repeat</keyword>
<dbReference type="Gene3D" id="3.30.160.60">
    <property type="entry name" value="Classic Zinc Finger"/>
    <property type="match status" value="3"/>
</dbReference>
<dbReference type="PROSITE" id="PS00028">
    <property type="entry name" value="ZINC_FINGER_C2H2_1"/>
    <property type="match status" value="3"/>
</dbReference>
<evidence type="ECO:0000256" key="2">
    <source>
        <dbReference type="ARBA" id="ARBA00022737"/>
    </source>
</evidence>
<feature type="domain" description="C2H2-type" evidence="7">
    <location>
        <begin position="356"/>
        <end position="383"/>
    </location>
</feature>
<dbReference type="PROSITE" id="PS50157">
    <property type="entry name" value="ZINC_FINGER_C2H2_2"/>
    <property type="match status" value="3"/>
</dbReference>
<gene>
    <name evidence="9" type="primary">LOC114449589</name>
</gene>
<reference evidence="9" key="1">
    <citation type="submission" date="2025-08" db="UniProtKB">
        <authorList>
            <consortium name="RefSeq"/>
        </authorList>
    </citation>
    <scope>IDENTIFICATION</scope>
</reference>